<dbReference type="Pfam" id="PF00890">
    <property type="entry name" value="FAD_binding_2"/>
    <property type="match status" value="1"/>
</dbReference>
<dbReference type="PANTHER" id="PTHR43400">
    <property type="entry name" value="FUMARATE REDUCTASE"/>
    <property type="match status" value="1"/>
</dbReference>
<evidence type="ECO:0000256" key="1">
    <source>
        <dbReference type="ARBA" id="ARBA00001974"/>
    </source>
</evidence>
<feature type="domain" description="FAD-dependent oxidoreductase 2 FAD-binding" evidence="6">
    <location>
        <begin position="30"/>
        <end position="492"/>
    </location>
</feature>
<dbReference type="InterPro" id="IPR050315">
    <property type="entry name" value="FAD-oxidoreductase_2"/>
</dbReference>
<comment type="caution">
    <text evidence="7">The sequence shown here is derived from an EMBL/GenBank/DDBJ whole genome shotgun (WGS) entry which is preliminary data.</text>
</comment>
<feature type="signal peptide" evidence="5">
    <location>
        <begin position="1"/>
        <end position="23"/>
    </location>
</feature>
<dbReference type="SUPFAM" id="SSF51905">
    <property type="entry name" value="FAD/NAD(P)-binding domain"/>
    <property type="match status" value="1"/>
</dbReference>
<reference evidence="7 8" key="1">
    <citation type="submission" date="2019-03" db="EMBL/GenBank/DDBJ databases">
        <title>Genomic Encyclopedia of Type Strains, Phase IV (KMG-IV): sequencing the most valuable type-strain genomes for metagenomic binning, comparative biology and taxonomic classification.</title>
        <authorList>
            <person name="Goeker M."/>
        </authorList>
    </citation>
    <scope>NUCLEOTIDE SEQUENCE [LARGE SCALE GENOMIC DNA]</scope>
    <source>
        <strain evidence="7 8">DSM 24984</strain>
    </source>
</reference>
<evidence type="ECO:0000313" key="8">
    <source>
        <dbReference type="Proteomes" id="UP000294614"/>
    </source>
</evidence>
<keyword evidence="8" id="KW-1185">Reference proteome</keyword>
<accession>A0A4R1K9S0</accession>
<protein>
    <submittedName>
        <fullName evidence="7">Fumarate reductase flavoprotein subunit</fullName>
    </submittedName>
</protein>
<evidence type="ECO:0000256" key="4">
    <source>
        <dbReference type="ARBA" id="ARBA00023002"/>
    </source>
</evidence>
<dbReference type="InterPro" id="IPR036188">
    <property type="entry name" value="FAD/NAD-bd_sf"/>
</dbReference>
<evidence type="ECO:0000256" key="5">
    <source>
        <dbReference type="SAM" id="SignalP"/>
    </source>
</evidence>
<evidence type="ECO:0000256" key="2">
    <source>
        <dbReference type="ARBA" id="ARBA00022630"/>
    </source>
</evidence>
<organism evidence="7 8">
    <name type="scientific">Seleniivibrio woodruffii</name>
    <dbReference type="NCBI Taxonomy" id="1078050"/>
    <lineage>
        <taxon>Bacteria</taxon>
        <taxon>Pseudomonadati</taxon>
        <taxon>Deferribacterota</taxon>
        <taxon>Deferribacteres</taxon>
        <taxon>Deferribacterales</taxon>
        <taxon>Geovibrionaceae</taxon>
        <taxon>Seleniivibrio</taxon>
    </lineage>
</organism>
<feature type="chain" id="PRO_5020269049" evidence="5">
    <location>
        <begin position="24"/>
        <end position="522"/>
    </location>
</feature>
<keyword evidence="3" id="KW-0274">FAD</keyword>
<keyword evidence="5" id="KW-0732">Signal</keyword>
<dbReference type="PANTHER" id="PTHR43400:SF10">
    <property type="entry name" value="3-OXOSTEROID 1-DEHYDROGENASE"/>
    <property type="match status" value="1"/>
</dbReference>
<sequence length="522" mass="56007">MRLLNKVIMVCALLALAVPNAFAVQKLTADIVVVGGGLSGLSAALTAVRSGASVIVFEKLPGLGGAGNYPEGSTGVGTRMQAKAGYNVTVQQVFDAAIDFHHWRANAAVLKELLANSGKTIDDIEDMGVEFKGIKTMFPEEKSLHIWHCYKNNGASVVRAMQKEIYAKGGRIFLETPVTKLMTDKSGRVTGVYATDTAYGEKYEATAKGGVIIATGGFPTNKNMLKDYVSDSSGEGMLEPIFLRGPMLDGRNGDGINMAKNAGAGLAGMQAVAGNAPYLFDKVNPLIRQFNGADSLKQTRTALSQPFLWVNQTGDRFYNESQGSSFTNVYNAMTSNGGVMYSIFDESMKQKMITSGPLTPFNAIVVVGQKMTELDHGIENGIKQGYAFKADTLDELAKKIGVDANHLKASVSNVNKFAANKKDTEWGRKPEHLFAFQDQGPYYALKGIRAFFLTLGGVKINTEFQALSTHGQPVKGLYVTGQDMGGLYDSSYDLLVEGSASGFALTSGRLAAQNIIKNELGR</sequence>
<evidence type="ECO:0000256" key="3">
    <source>
        <dbReference type="ARBA" id="ARBA00022827"/>
    </source>
</evidence>
<dbReference type="GO" id="GO:0008202">
    <property type="term" value="P:steroid metabolic process"/>
    <property type="evidence" value="ECO:0007669"/>
    <property type="project" value="UniProtKB-ARBA"/>
</dbReference>
<dbReference type="InterPro" id="IPR003953">
    <property type="entry name" value="FAD-dep_OxRdtase_2_FAD-bd"/>
</dbReference>
<dbReference type="Gene3D" id="3.50.50.60">
    <property type="entry name" value="FAD/NAD(P)-binding domain"/>
    <property type="match status" value="2"/>
</dbReference>
<dbReference type="SUPFAM" id="SSF56425">
    <property type="entry name" value="Succinate dehydrogenase/fumarate reductase flavoprotein, catalytic domain"/>
    <property type="match status" value="1"/>
</dbReference>
<keyword evidence="2" id="KW-0285">Flavoprotein</keyword>
<comment type="cofactor">
    <cofactor evidence="1">
        <name>FAD</name>
        <dbReference type="ChEBI" id="CHEBI:57692"/>
    </cofactor>
</comment>
<evidence type="ECO:0000259" key="6">
    <source>
        <dbReference type="Pfam" id="PF00890"/>
    </source>
</evidence>
<dbReference type="PRINTS" id="PR00411">
    <property type="entry name" value="PNDRDTASEI"/>
</dbReference>
<dbReference type="OrthoDB" id="9813348at2"/>
<name>A0A4R1K9S0_9BACT</name>
<gene>
    <name evidence="7" type="ORF">C8D98_2086</name>
</gene>
<dbReference type="Gene3D" id="3.90.700.10">
    <property type="entry name" value="Succinate dehydrogenase/fumarate reductase flavoprotein, catalytic domain"/>
    <property type="match status" value="1"/>
</dbReference>
<dbReference type="EMBL" id="SMGG01000005">
    <property type="protein sequence ID" value="TCK59919.1"/>
    <property type="molecule type" value="Genomic_DNA"/>
</dbReference>
<keyword evidence="4" id="KW-0560">Oxidoreductase</keyword>
<dbReference type="AlphaFoldDB" id="A0A4R1K9S0"/>
<proteinExistence type="predicted"/>
<dbReference type="Proteomes" id="UP000294614">
    <property type="component" value="Unassembled WGS sequence"/>
</dbReference>
<dbReference type="RefSeq" id="WP_132874069.1">
    <property type="nucleotide sequence ID" value="NZ_JBLJBI010000118.1"/>
</dbReference>
<dbReference type="GO" id="GO:0016491">
    <property type="term" value="F:oxidoreductase activity"/>
    <property type="evidence" value="ECO:0007669"/>
    <property type="project" value="UniProtKB-KW"/>
</dbReference>
<evidence type="ECO:0000313" key="7">
    <source>
        <dbReference type="EMBL" id="TCK59919.1"/>
    </source>
</evidence>
<dbReference type="InterPro" id="IPR027477">
    <property type="entry name" value="Succ_DH/fumarate_Rdtase_cat_sf"/>
</dbReference>